<protein>
    <submittedName>
        <fullName evidence="1">Uncharacterized protein</fullName>
    </submittedName>
</protein>
<dbReference type="EMBL" id="JDRY01000027">
    <property type="protein sequence ID" value="KGM99881.1"/>
    <property type="molecule type" value="Genomic_DNA"/>
</dbReference>
<accession>A0A0A0II08</accession>
<organism evidence="1 2">
    <name type="scientific">Clostridium botulinum C/D str. DC5</name>
    <dbReference type="NCBI Taxonomy" id="1443128"/>
    <lineage>
        <taxon>Bacteria</taxon>
        <taxon>Bacillati</taxon>
        <taxon>Bacillota</taxon>
        <taxon>Clostridia</taxon>
        <taxon>Eubacteriales</taxon>
        <taxon>Clostridiaceae</taxon>
        <taxon>Clostridium</taxon>
    </lineage>
</organism>
<dbReference type="RefSeq" id="WP_039259367.1">
    <property type="nucleotide sequence ID" value="NZ_JDRY01000027.1"/>
</dbReference>
<sequence length="186" mass="21360">MNKTILSPPWYSLNKRLQCTIGNNPYVNVSNLIPVSEGVFKTNISINDLNMARSTRAILPTSYTFGSIILNLYIYYKSLLIPSEYGHVYNPTEVGNLFNTALIKNYFFKGIVFPPSDSYLNNYNSAPYQVVVLTKKAIVQFYNDDISDFYLNTNEIASQSFNSICIHEFYKNINVHFNTENDRCIQ</sequence>
<dbReference type="Proteomes" id="UP000030014">
    <property type="component" value="Unassembled WGS sequence"/>
</dbReference>
<evidence type="ECO:0000313" key="2">
    <source>
        <dbReference type="Proteomes" id="UP000030014"/>
    </source>
</evidence>
<proteinExistence type="predicted"/>
<evidence type="ECO:0000313" key="1">
    <source>
        <dbReference type="EMBL" id="KGM99881.1"/>
    </source>
</evidence>
<reference evidence="1 2" key="1">
    <citation type="submission" date="2014-01" db="EMBL/GenBank/DDBJ databases">
        <title>Plasmidome dynamics in the species complex Clostridium novyi sensu lato converts strains of independent lineages into distinctly different pathogens.</title>
        <authorList>
            <person name="Skarin H."/>
            <person name="Segerman B."/>
        </authorList>
    </citation>
    <scope>NUCLEOTIDE SEQUENCE [LARGE SCALE GENOMIC DNA]</scope>
    <source>
        <strain evidence="1 2">DC5</strain>
    </source>
</reference>
<gene>
    <name evidence="1" type="ORF">Z955_05385</name>
</gene>
<comment type="caution">
    <text evidence="1">The sequence shown here is derived from an EMBL/GenBank/DDBJ whole genome shotgun (WGS) entry which is preliminary data.</text>
</comment>
<name>A0A0A0II08_CLOBO</name>
<dbReference type="AlphaFoldDB" id="A0A0A0II08"/>